<evidence type="ECO:0000256" key="1">
    <source>
        <dbReference type="SAM" id="MobiDB-lite"/>
    </source>
</evidence>
<evidence type="ECO:0000313" key="3">
    <source>
        <dbReference type="EMBL" id="CAD9068978.1"/>
    </source>
</evidence>
<keyword evidence="2" id="KW-1133">Transmembrane helix</keyword>
<dbReference type="AlphaFoldDB" id="A0A7S1PAH0"/>
<feature type="region of interest" description="Disordered" evidence="1">
    <location>
        <begin position="214"/>
        <end position="242"/>
    </location>
</feature>
<protein>
    <submittedName>
        <fullName evidence="3">Uncharacterized protein</fullName>
    </submittedName>
</protein>
<feature type="compositionally biased region" description="Acidic residues" evidence="1">
    <location>
        <begin position="228"/>
        <end position="242"/>
    </location>
</feature>
<feature type="transmembrane region" description="Helical" evidence="2">
    <location>
        <begin position="111"/>
        <end position="132"/>
    </location>
</feature>
<keyword evidence="2" id="KW-0812">Transmembrane</keyword>
<name>A0A7S1PAH0_9ALVE</name>
<organism evidence="3">
    <name type="scientific">Vitrella brassicaformis</name>
    <dbReference type="NCBI Taxonomy" id="1169539"/>
    <lineage>
        <taxon>Eukaryota</taxon>
        <taxon>Sar</taxon>
        <taxon>Alveolata</taxon>
        <taxon>Colpodellida</taxon>
        <taxon>Vitrellaceae</taxon>
        <taxon>Vitrella</taxon>
    </lineage>
</organism>
<proteinExistence type="predicted"/>
<evidence type="ECO:0000256" key="2">
    <source>
        <dbReference type="SAM" id="Phobius"/>
    </source>
</evidence>
<reference evidence="3" key="1">
    <citation type="submission" date="2021-01" db="EMBL/GenBank/DDBJ databases">
        <authorList>
            <person name="Corre E."/>
            <person name="Pelletier E."/>
            <person name="Niang G."/>
            <person name="Scheremetjew M."/>
            <person name="Finn R."/>
            <person name="Kale V."/>
            <person name="Holt S."/>
            <person name="Cochrane G."/>
            <person name="Meng A."/>
            <person name="Brown T."/>
            <person name="Cohen L."/>
        </authorList>
    </citation>
    <scope>NUCLEOTIDE SEQUENCE</scope>
    <source>
        <strain evidence="3">CCMP3346</strain>
    </source>
</reference>
<sequence>MMLRPRTTLALRQPSALQRIIGQPTSGLTHVHNQSRAISGFPSYSIAMPAPPPREYNPDGTPRKYRLMMWTYDHPYDWERWVIFPEGCFHTYYYGTFARDLPWYTAWWASFPLYATLLPTIVFFYLLASFGVQGGAIGVKPKRYTVEWQEAEKERDRAENANPCTRYLERRRKERGSNWLLADFMPKHPYWPYMRNHHDTELLREMERKKARALRKAEREAAAAAAEEGGEDEEGGDDEGEE</sequence>
<keyword evidence="2" id="KW-0472">Membrane</keyword>
<gene>
    <name evidence="3" type="ORF">VBRA1451_LOCUS24052</name>
</gene>
<accession>A0A7S1PAH0</accession>
<dbReference type="EMBL" id="HBGB01040899">
    <property type="protein sequence ID" value="CAD9068978.1"/>
    <property type="molecule type" value="Transcribed_RNA"/>
</dbReference>